<evidence type="ECO:0000256" key="10">
    <source>
        <dbReference type="ARBA" id="ARBA00023136"/>
    </source>
</evidence>
<dbReference type="GO" id="GO:0004497">
    <property type="term" value="F:monooxygenase activity"/>
    <property type="evidence" value="ECO:0007669"/>
    <property type="project" value="UniProtKB-KW"/>
</dbReference>
<dbReference type="GO" id="GO:0020037">
    <property type="term" value="F:heme binding"/>
    <property type="evidence" value="ECO:0007669"/>
    <property type="project" value="InterPro"/>
</dbReference>
<dbReference type="GO" id="GO:0016020">
    <property type="term" value="C:membrane"/>
    <property type="evidence" value="ECO:0007669"/>
    <property type="project" value="UniProtKB-SubCell"/>
</dbReference>
<evidence type="ECO:0000256" key="5">
    <source>
        <dbReference type="ARBA" id="ARBA00022723"/>
    </source>
</evidence>
<gene>
    <name evidence="11" type="ORF">LITE_LOCUS35765</name>
</gene>
<evidence type="ECO:0000256" key="8">
    <source>
        <dbReference type="ARBA" id="ARBA00023004"/>
    </source>
</evidence>
<sequence length="414" mass="45128">MSPLTSLLLVPATAYIVYAVVKFLHTVIWQPLQTQRFLNSQGLKGPPYAFLLGNAKQLLQFREEALTKPMPTLSHDIAHRVIPHISAWTKQYGKNFVFWIGPRAQMVLGDPDLVKEVLSNKNRIFSKSDLLSPYLQKIFGRGLAINEGEKWVKSMVPDMIASAEMMLERWMMNDGKEIEVHEEFRILSSEVISRTAFGSSFKEGQHIFGMLNELTKISDRNTFKMSIPIIRSGVEQIPRRGEGVDVSLLADDGSDEAVPAAGAVVGEERRGRDNAGGFHVRRQRVVAAVDVPGGEQLAAGVRRAGGARRGRGVAAAGSSAAVGVPRRAGDAGGIRWAAAADVLVVVIGFVVVVGTEDGGAQVPHTHIPLLPQSYPVGARRPPPAALDFATSGGDIKPLLYKYHFVRGIYKHQCN</sequence>
<keyword evidence="10" id="KW-0472">Membrane</keyword>
<keyword evidence="12" id="KW-1185">Reference proteome</keyword>
<evidence type="ECO:0000256" key="6">
    <source>
        <dbReference type="ARBA" id="ARBA00022989"/>
    </source>
</evidence>
<dbReference type="EMBL" id="CAMGYJ010000008">
    <property type="protein sequence ID" value="CAI0463442.1"/>
    <property type="molecule type" value="Genomic_DNA"/>
</dbReference>
<protein>
    <recommendedName>
        <fullName evidence="13">Cytochrome P450</fullName>
    </recommendedName>
</protein>
<evidence type="ECO:0000313" key="12">
    <source>
        <dbReference type="Proteomes" id="UP001154282"/>
    </source>
</evidence>
<comment type="caution">
    <text evidence="11">The sequence shown here is derived from an EMBL/GenBank/DDBJ whole genome shotgun (WGS) entry which is preliminary data.</text>
</comment>
<keyword evidence="4" id="KW-0812">Transmembrane</keyword>
<dbReference type="InterPro" id="IPR036396">
    <property type="entry name" value="Cyt_P450_sf"/>
</dbReference>
<dbReference type="PANTHER" id="PTHR24282:SF20">
    <property type="entry name" value="CYTOCHROME P450 CYP749A22-LIKE"/>
    <property type="match status" value="1"/>
</dbReference>
<dbReference type="AlphaFoldDB" id="A0AAV0NYC3"/>
<evidence type="ECO:0000256" key="3">
    <source>
        <dbReference type="ARBA" id="ARBA00022617"/>
    </source>
</evidence>
<evidence type="ECO:0000256" key="1">
    <source>
        <dbReference type="ARBA" id="ARBA00004167"/>
    </source>
</evidence>
<keyword evidence="8" id="KW-0408">Iron</keyword>
<evidence type="ECO:0008006" key="13">
    <source>
        <dbReference type="Google" id="ProtNLM"/>
    </source>
</evidence>
<dbReference type="InterPro" id="IPR001128">
    <property type="entry name" value="Cyt_P450"/>
</dbReference>
<keyword evidence="3" id="KW-0349">Heme</keyword>
<dbReference type="Proteomes" id="UP001154282">
    <property type="component" value="Unassembled WGS sequence"/>
</dbReference>
<dbReference type="GO" id="GO:0005506">
    <property type="term" value="F:iron ion binding"/>
    <property type="evidence" value="ECO:0007669"/>
    <property type="project" value="InterPro"/>
</dbReference>
<evidence type="ECO:0000256" key="9">
    <source>
        <dbReference type="ARBA" id="ARBA00023033"/>
    </source>
</evidence>
<proteinExistence type="inferred from homology"/>
<reference evidence="11" key="1">
    <citation type="submission" date="2022-08" db="EMBL/GenBank/DDBJ databases">
        <authorList>
            <person name="Gutierrez-Valencia J."/>
        </authorList>
    </citation>
    <scope>NUCLEOTIDE SEQUENCE</scope>
</reference>
<dbReference type="Pfam" id="PF00067">
    <property type="entry name" value="p450"/>
    <property type="match status" value="1"/>
</dbReference>
<keyword evidence="7" id="KW-0560">Oxidoreductase</keyword>
<organism evidence="11 12">
    <name type="scientific">Linum tenue</name>
    <dbReference type="NCBI Taxonomy" id="586396"/>
    <lineage>
        <taxon>Eukaryota</taxon>
        <taxon>Viridiplantae</taxon>
        <taxon>Streptophyta</taxon>
        <taxon>Embryophyta</taxon>
        <taxon>Tracheophyta</taxon>
        <taxon>Spermatophyta</taxon>
        <taxon>Magnoliopsida</taxon>
        <taxon>eudicotyledons</taxon>
        <taxon>Gunneridae</taxon>
        <taxon>Pentapetalae</taxon>
        <taxon>rosids</taxon>
        <taxon>fabids</taxon>
        <taxon>Malpighiales</taxon>
        <taxon>Linaceae</taxon>
        <taxon>Linum</taxon>
    </lineage>
</organism>
<evidence type="ECO:0000256" key="4">
    <source>
        <dbReference type="ARBA" id="ARBA00022692"/>
    </source>
</evidence>
<name>A0AAV0NYC3_9ROSI</name>
<dbReference type="InterPro" id="IPR050665">
    <property type="entry name" value="Cytochrome_P450_Monooxygen"/>
</dbReference>
<dbReference type="SUPFAM" id="SSF48264">
    <property type="entry name" value="Cytochrome P450"/>
    <property type="match status" value="1"/>
</dbReference>
<accession>A0AAV0NYC3</accession>
<keyword evidence="5" id="KW-0479">Metal-binding</keyword>
<keyword evidence="6" id="KW-1133">Transmembrane helix</keyword>
<evidence type="ECO:0000256" key="7">
    <source>
        <dbReference type="ARBA" id="ARBA00023002"/>
    </source>
</evidence>
<comment type="similarity">
    <text evidence="2">Belongs to the cytochrome P450 family.</text>
</comment>
<evidence type="ECO:0000313" key="11">
    <source>
        <dbReference type="EMBL" id="CAI0463442.1"/>
    </source>
</evidence>
<dbReference type="PANTHER" id="PTHR24282">
    <property type="entry name" value="CYTOCHROME P450 FAMILY MEMBER"/>
    <property type="match status" value="1"/>
</dbReference>
<dbReference type="Gene3D" id="1.10.630.10">
    <property type="entry name" value="Cytochrome P450"/>
    <property type="match status" value="1"/>
</dbReference>
<dbReference type="GO" id="GO:0016705">
    <property type="term" value="F:oxidoreductase activity, acting on paired donors, with incorporation or reduction of molecular oxygen"/>
    <property type="evidence" value="ECO:0007669"/>
    <property type="project" value="InterPro"/>
</dbReference>
<comment type="subcellular location">
    <subcellularLocation>
        <location evidence="1">Membrane</location>
        <topology evidence="1">Single-pass membrane protein</topology>
    </subcellularLocation>
</comment>
<keyword evidence="9" id="KW-0503">Monooxygenase</keyword>
<evidence type="ECO:0000256" key="2">
    <source>
        <dbReference type="ARBA" id="ARBA00010617"/>
    </source>
</evidence>